<evidence type="ECO:0000313" key="2">
    <source>
        <dbReference type="EMBL" id="RAK29864.1"/>
    </source>
</evidence>
<keyword evidence="1" id="KW-0472">Membrane</keyword>
<organism evidence="2 3">
    <name type="scientific">Actinoplanes lutulentus</name>
    <dbReference type="NCBI Taxonomy" id="1287878"/>
    <lineage>
        <taxon>Bacteria</taxon>
        <taxon>Bacillati</taxon>
        <taxon>Actinomycetota</taxon>
        <taxon>Actinomycetes</taxon>
        <taxon>Micromonosporales</taxon>
        <taxon>Micromonosporaceae</taxon>
        <taxon>Actinoplanes</taxon>
    </lineage>
</organism>
<keyword evidence="1" id="KW-1133">Transmembrane helix</keyword>
<protein>
    <submittedName>
        <fullName evidence="2">Uncharacterized protein</fullName>
    </submittedName>
</protein>
<accession>A0A327Z8G2</accession>
<reference evidence="2 3" key="1">
    <citation type="submission" date="2018-06" db="EMBL/GenBank/DDBJ databases">
        <title>Genomic Encyclopedia of Type Strains, Phase III (KMG-III): the genomes of soil and plant-associated and newly described type strains.</title>
        <authorList>
            <person name="Whitman W."/>
        </authorList>
    </citation>
    <scope>NUCLEOTIDE SEQUENCE [LARGE SCALE GENOMIC DNA]</scope>
    <source>
        <strain evidence="2 3">CGMCC 4.7090</strain>
    </source>
</reference>
<comment type="caution">
    <text evidence="2">The sequence shown here is derived from an EMBL/GenBank/DDBJ whole genome shotgun (WGS) entry which is preliminary data.</text>
</comment>
<proteinExistence type="predicted"/>
<feature type="transmembrane region" description="Helical" evidence="1">
    <location>
        <begin position="48"/>
        <end position="71"/>
    </location>
</feature>
<gene>
    <name evidence="2" type="ORF">B0I29_117190</name>
</gene>
<dbReference type="AlphaFoldDB" id="A0A327Z8G2"/>
<dbReference type="Proteomes" id="UP000249341">
    <property type="component" value="Unassembled WGS sequence"/>
</dbReference>
<sequence length="308" mass="35042">MSPTPPEPSGPARWRKPVAAAAVFSLAVLAVAADVAQLSDFSTRILRALLVAVLVTGLLYLVIKVWQFYFVQKVKELRGQLADEALRVKSARATLQNCLEAIERISDRERPLFAETLEVTVGIGENDNADLIVERRVTTAKPLVTNRTMRPIVPVHSEQIASLESICLTAHRNDGKITLIPLREQINKLKIWLVFDPPISSRSEWRVEYHPKGLWRPFRERGFDSLGWDDRLQSPNGRPSAFTSFTVTFRFPAGDEKPTLKERNEYGQLMACSQNADRTWEITWRDDEPAGRRYDWDFAQSQQNAQNQ</sequence>
<evidence type="ECO:0000313" key="3">
    <source>
        <dbReference type="Proteomes" id="UP000249341"/>
    </source>
</evidence>
<evidence type="ECO:0000256" key="1">
    <source>
        <dbReference type="SAM" id="Phobius"/>
    </source>
</evidence>
<name>A0A327Z8G2_9ACTN</name>
<keyword evidence="3" id="KW-1185">Reference proteome</keyword>
<dbReference type="EMBL" id="QLMJ01000017">
    <property type="protein sequence ID" value="RAK29864.1"/>
    <property type="molecule type" value="Genomic_DNA"/>
</dbReference>
<keyword evidence="1" id="KW-0812">Transmembrane</keyword>